<keyword evidence="2" id="KW-1003">Cell membrane</keyword>
<dbReference type="SUPFAM" id="SSF109998">
    <property type="entry name" value="Triger factor/SurA peptide-binding domain-like"/>
    <property type="match status" value="1"/>
</dbReference>
<keyword evidence="6 12" id="KW-0472">Membrane</keyword>
<dbReference type="RefSeq" id="WP_027706004.1">
    <property type="nucleotide sequence ID" value="NZ_AP018933.1"/>
</dbReference>
<keyword evidence="3" id="KW-0997">Cell inner membrane</keyword>
<dbReference type="InterPro" id="IPR000297">
    <property type="entry name" value="PPIase_PpiC"/>
</dbReference>
<dbReference type="EMBL" id="AP018933">
    <property type="protein sequence ID" value="BBG30481.1"/>
    <property type="molecule type" value="Genomic_DNA"/>
</dbReference>
<dbReference type="InterPro" id="IPR052029">
    <property type="entry name" value="PpiD_chaperone"/>
</dbReference>
<dbReference type="PROSITE" id="PS01096">
    <property type="entry name" value="PPIC_PPIASE_1"/>
    <property type="match status" value="1"/>
</dbReference>
<evidence type="ECO:0000313" key="15">
    <source>
        <dbReference type="Proteomes" id="UP000267342"/>
    </source>
</evidence>
<evidence type="ECO:0000256" key="11">
    <source>
        <dbReference type="PROSITE-ProRule" id="PRU00278"/>
    </source>
</evidence>
<dbReference type="AlphaFoldDB" id="A0A348HFS9"/>
<evidence type="ECO:0000256" key="3">
    <source>
        <dbReference type="ARBA" id="ARBA00022519"/>
    </source>
</evidence>
<comment type="similarity">
    <text evidence="8">Belongs to the PpiD chaperone family.</text>
</comment>
<sequence>MLQDIRKHARGKAAKVVVAGIAVVLCSFGLESLFSHLTGFGASKDKSLIHINGEAVSRASIDKQIASLKASGQLAEGMEADARKELQQQLVVSTLLTQYMNNGGLRVSSDEALQALAFQLQAKDMDDARAKLQQLARQYGASPEALLDMQQRFMQSQLLEEATKASVWSTPSERQRLLALQQEKRTFRYKVLSSRELGQGVDVSQQEMQQYYDANKAAFMRPEQVRFNYVLLDRDAMSASAPVDDAVLRQAYERRLAAAHPRVSDIIITISSTRDEAAARARMAEAQQRLDQGESFASVARRYSDDSASASRGGDLGSVDADSFGNDFYRQVQPLKAGQRSKPFVLDGAVHLVQVTGLDVGSFDSMKAELTSELRQQQSDGPYDKAVRKLGDLVDESDDFNAVAKALGVPMQTSDWAAQADRKPFDNPKVMAEAFDPSVKDKGYNSQVIRLDDHRTMVLHVIESRAAQQLNFDEVRDQVRARVEQQKVAQAIDARGRQLAQQLQQGNGSVDGWSQVRDAGRSSVDVEPAVLAAAFTVTRPNGDQPQYAFRSLGNGERGVIIMLQKTSVDTSASLDERLGKELDNANSRAVLGGLVEQLQHQAKIEE</sequence>
<evidence type="ECO:0000256" key="6">
    <source>
        <dbReference type="ARBA" id="ARBA00023136"/>
    </source>
</evidence>
<evidence type="ECO:0000256" key="8">
    <source>
        <dbReference type="ARBA" id="ARBA00038408"/>
    </source>
</evidence>
<dbReference type="PROSITE" id="PS50198">
    <property type="entry name" value="PPIC_PPIASE_2"/>
    <property type="match status" value="1"/>
</dbReference>
<feature type="transmembrane region" description="Helical" evidence="12">
    <location>
        <begin position="12"/>
        <end position="30"/>
    </location>
</feature>
<dbReference type="GO" id="GO:0003755">
    <property type="term" value="F:peptidyl-prolyl cis-trans isomerase activity"/>
    <property type="evidence" value="ECO:0007669"/>
    <property type="project" value="UniProtKB-KW"/>
</dbReference>
<evidence type="ECO:0000256" key="5">
    <source>
        <dbReference type="ARBA" id="ARBA00022989"/>
    </source>
</evidence>
<dbReference type="Gene3D" id="3.10.50.40">
    <property type="match status" value="1"/>
</dbReference>
<dbReference type="InterPro" id="IPR046357">
    <property type="entry name" value="PPIase_dom_sf"/>
</dbReference>
<dbReference type="KEGG" id="zpl:ZBT109_1727"/>
<dbReference type="PANTHER" id="PTHR47529">
    <property type="entry name" value="PEPTIDYL-PROLYL CIS-TRANS ISOMERASE D"/>
    <property type="match status" value="1"/>
</dbReference>
<reference evidence="14 15" key="1">
    <citation type="submission" date="2018-09" db="EMBL/GenBank/DDBJ databases">
        <title>Zymobacter palmae IAM14233 (=T109) whole genome analysis.</title>
        <authorList>
            <person name="Yanase H."/>
        </authorList>
    </citation>
    <scope>NUCLEOTIDE SEQUENCE [LARGE SCALE GENOMIC DNA]</scope>
    <source>
        <strain evidence="14 15">IAM14233</strain>
    </source>
</reference>
<evidence type="ECO:0000256" key="4">
    <source>
        <dbReference type="ARBA" id="ARBA00022692"/>
    </source>
</evidence>
<dbReference type="SUPFAM" id="SSF54534">
    <property type="entry name" value="FKBP-like"/>
    <property type="match status" value="1"/>
</dbReference>
<feature type="domain" description="PpiC" evidence="13">
    <location>
        <begin position="258"/>
        <end position="357"/>
    </location>
</feature>
<dbReference type="Pfam" id="PF00639">
    <property type="entry name" value="Rotamase"/>
    <property type="match status" value="1"/>
</dbReference>
<evidence type="ECO:0000256" key="9">
    <source>
        <dbReference type="ARBA" id="ARBA00040743"/>
    </source>
</evidence>
<evidence type="ECO:0000259" key="13">
    <source>
        <dbReference type="PROSITE" id="PS50198"/>
    </source>
</evidence>
<evidence type="ECO:0000256" key="10">
    <source>
        <dbReference type="ARBA" id="ARBA00042775"/>
    </source>
</evidence>
<dbReference type="Pfam" id="PF13624">
    <property type="entry name" value="SurA_N_3"/>
    <property type="match status" value="1"/>
</dbReference>
<dbReference type="PANTHER" id="PTHR47529:SF1">
    <property type="entry name" value="PERIPLASMIC CHAPERONE PPID"/>
    <property type="match status" value="1"/>
</dbReference>
<evidence type="ECO:0000256" key="2">
    <source>
        <dbReference type="ARBA" id="ARBA00022475"/>
    </source>
</evidence>
<dbReference type="STRING" id="1123510.GCA_000620025_00915"/>
<dbReference type="InterPro" id="IPR023058">
    <property type="entry name" value="PPIase_PpiC_CS"/>
</dbReference>
<dbReference type="Proteomes" id="UP000267342">
    <property type="component" value="Chromosome"/>
</dbReference>
<evidence type="ECO:0000256" key="1">
    <source>
        <dbReference type="ARBA" id="ARBA00004382"/>
    </source>
</evidence>
<dbReference type="InterPro" id="IPR027304">
    <property type="entry name" value="Trigger_fact/SurA_dom_sf"/>
</dbReference>
<gene>
    <name evidence="14" type="ORF">ZBT109_1727</name>
</gene>
<keyword evidence="4 12" id="KW-0812">Transmembrane</keyword>
<evidence type="ECO:0000313" key="14">
    <source>
        <dbReference type="EMBL" id="BBG30481.1"/>
    </source>
</evidence>
<keyword evidence="7" id="KW-0143">Chaperone</keyword>
<keyword evidence="11 14" id="KW-0413">Isomerase</keyword>
<dbReference type="GO" id="GO:0005886">
    <property type="term" value="C:plasma membrane"/>
    <property type="evidence" value="ECO:0007669"/>
    <property type="project" value="UniProtKB-SubCell"/>
</dbReference>
<accession>A0A348HFS9</accession>
<evidence type="ECO:0000256" key="7">
    <source>
        <dbReference type="ARBA" id="ARBA00023186"/>
    </source>
</evidence>
<evidence type="ECO:0000256" key="12">
    <source>
        <dbReference type="SAM" id="Phobius"/>
    </source>
</evidence>
<keyword evidence="15" id="KW-1185">Reference proteome</keyword>
<name>A0A348HFS9_9GAMM</name>
<dbReference type="OrthoDB" id="9812372at2"/>
<comment type="subcellular location">
    <subcellularLocation>
        <location evidence="1">Cell inner membrane</location>
        <topology evidence="1">Single-pass type II membrane protein</topology>
        <orientation evidence="1">Periplasmic side</orientation>
    </subcellularLocation>
</comment>
<proteinExistence type="inferred from homology"/>
<protein>
    <recommendedName>
        <fullName evidence="9">Periplasmic chaperone PpiD</fullName>
    </recommendedName>
    <alternativeName>
        <fullName evidence="10">Periplasmic folding chaperone</fullName>
    </alternativeName>
</protein>
<dbReference type="Gene3D" id="1.10.4030.10">
    <property type="entry name" value="Porin chaperone SurA, peptide-binding domain"/>
    <property type="match status" value="1"/>
</dbReference>
<keyword evidence="5 12" id="KW-1133">Transmembrane helix</keyword>
<organism evidence="14 15">
    <name type="scientific">Zymobacter palmae</name>
    <dbReference type="NCBI Taxonomy" id="33074"/>
    <lineage>
        <taxon>Bacteria</taxon>
        <taxon>Pseudomonadati</taxon>
        <taxon>Pseudomonadota</taxon>
        <taxon>Gammaproteobacteria</taxon>
        <taxon>Oceanospirillales</taxon>
        <taxon>Halomonadaceae</taxon>
        <taxon>Zymobacter group</taxon>
        <taxon>Zymobacter</taxon>
    </lineage>
</organism>
<keyword evidence="11" id="KW-0697">Rotamase</keyword>